<accession>A0A803MA15</accession>
<dbReference type="EnsemblPlants" id="AUR62025741-RA">
    <property type="protein sequence ID" value="AUR62025741-RA:cds"/>
    <property type="gene ID" value="AUR62025741"/>
</dbReference>
<evidence type="ECO:0000313" key="3">
    <source>
        <dbReference type="Proteomes" id="UP000596660"/>
    </source>
</evidence>
<keyword evidence="3" id="KW-1185">Reference proteome</keyword>
<dbReference type="Proteomes" id="UP000596660">
    <property type="component" value="Unplaced"/>
</dbReference>
<organism evidence="2 3">
    <name type="scientific">Chenopodium quinoa</name>
    <name type="common">Quinoa</name>
    <dbReference type="NCBI Taxonomy" id="63459"/>
    <lineage>
        <taxon>Eukaryota</taxon>
        <taxon>Viridiplantae</taxon>
        <taxon>Streptophyta</taxon>
        <taxon>Embryophyta</taxon>
        <taxon>Tracheophyta</taxon>
        <taxon>Spermatophyta</taxon>
        <taxon>Magnoliopsida</taxon>
        <taxon>eudicotyledons</taxon>
        <taxon>Gunneridae</taxon>
        <taxon>Pentapetalae</taxon>
        <taxon>Caryophyllales</taxon>
        <taxon>Chenopodiaceae</taxon>
        <taxon>Chenopodioideae</taxon>
        <taxon>Atripliceae</taxon>
        <taxon>Chenopodium</taxon>
    </lineage>
</organism>
<proteinExistence type="predicted"/>
<evidence type="ECO:0000313" key="2">
    <source>
        <dbReference type="EnsemblPlants" id="AUR62025741-RA:cds"/>
    </source>
</evidence>
<sequence>VPQSISQAINESSIVVVPPKPVAIVKQSKTRQTVQPLMILTRSLQEQEQQDKLQAIKDMGFGGFLDLDFPKGKPNFCAMLVQEIEENGMYIKCDRNRSLDITLMDVHLVYGIPYGGEDIVEAKLDDPMFKEVCYFDRLKKKLTFDEPRDFPLLEVWKGKKIRDRIKLELKSGIGLGIMLDRIKVPWTVKNQNLLLKEPKQQEPSPKEQHQEEGFNQQHETKEQHQEHDKTNLNSPTNMQEYNQLLREVTERIASGFVNLSNVLKLGEKFYTAPLVEKNAMYNVAAMWSKCSGYRIPQEIQPQTQFQRGEGSSILSQDNDFFGADWFGNMIDDVVMNVLKSSEFEAMDYDKIFKEAQLENNAVDSVFTNTKNDVEKIG</sequence>
<evidence type="ECO:0000256" key="1">
    <source>
        <dbReference type="SAM" id="MobiDB-lite"/>
    </source>
</evidence>
<dbReference type="PANTHER" id="PTHR34835">
    <property type="entry name" value="OS07G0283600 PROTEIN-RELATED"/>
    <property type="match status" value="1"/>
</dbReference>
<reference evidence="2" key="2">
    <citation type="submission" date="2021-03" db="UniProtKB">
        <authorList>
            <consortium name="EnsemblPlants"/>
        </authorList>
    </citation>
    <scope>IDENTIFICATION</scope>
</reference>
<reference evidence="2" key="1">
    <citation type="journal article" date="2017" name="Nature">
        <title>The genome of Chenopodium quinoa.</title>
        <authorList>
            <person name="Jarvis D.E."/>
            <person name="Ho Y.S."/>
            <person name="Lightfoot D.J."/>
            <person name="Schmoeckel S.M."/>
            <person name="Li B."/>
            <person name="Borm T.J.A."/>
            <person name="Ohyanagi H."/>
            <person name="Mineta K."/>
            <person name="Michell C.T."/>
            <person name="Saber N."/>
            <person name="Kharbatia N.M."/>
            <person name="Rupper R.R."/>
            <person name="Sharp A.R."/>
            <person name="Dally N."/>
            <person name="Boughton B.A."/>
            <person name="Woo Y.H."/>
            <person name="Gao G."/>
            <person name="Schijlen E.G.W.M."/>
            <person name="Guo X."/>
            <person name="Momin A.A."/>
            <person name="Negrao S."/>
            <person name="Al-Babili S."/>
            <person name="Gehring C."/>
            <person name="Roessner U."/>
            <person name="Jung C."/>
            <person name="Murphy K."/>
            <person name="Arold S.T."/>
            <person name="Gojobori T."/>
            <person name="van der Linden C.G."/>
            <person name="van Loo E.N."/>
            <person name="Jellen E.N."/>
            <person name="Maughan P.J."/>
            <person name="Tester M."/>
        </authorList>
    </citation>
    <scope>NUCLEOTIDE SEQUENCE [LARGE SCALE GENOMIC DNA]</scope>
    <source>
        <strain evidence="2">cv. PI 614886</strain>
    </source>
</reference>
<feature type="compositionally biased region" description="Basic and acidic residues" evidence="1">
    <location>
        <begin position="196"/>
        <end position="230"/>
    </location>
</feature>
<feature type="region of interest" description="Disordered" evidence="1">
    <location>
        <begin position="196"/>
        <end position="237"/>
    </location>
</feature>
<dbReference type="PANTHER" id="PTHR34835:SF90">
    <property type="entry name" value="AMINOTRANSFERASE-LIKE PLANT MOBILE DOMAIN-CONTAINING PROTEIN"/>
    <property type="match status" value="1"/>
</dbReference>
<name>A0A803MA15_CHEQI</name>
<dbReference type="AlphaFoldDB" id="A0A803MA15"/>
<dbReference type="Gramene" id="AUR62025741-RA">
    <property type="protein sequence ID" value="AUR62025741-RA:cds"/>
    <property type="gene ID" value="AUR62025741"/>
</dbReference>
<protein>
    <submittedName>
        <fullName evidence="2">Uncharacterized protein</fullName>
    </submittedName>
</protein>